<dbReference type="GO" id="GO:0005615">
    <property type="term" value="C:extracellular space"/>
    <property type="evidence" value="ECO:0007669"/>
    <property type="project" value="InterPro"/>
</dbReference>
<dbReference type="Pfam" id="PF00079">
    <property type="entry name" value="Serpin"/>
    <property type="match status" value="1"/>
</dbReference>
<dbReference type="InterPro" id="IPR042178">
    <property type="entry name" value="Serpin_sf_1"/>
</dbReference>
<name>A0A914ZBH3_9BILA</name>
<dbReference type="Gene3D" id="3.30.497.10">
    <property type="entry name" value="Antithrombin, subunit I, domain 2"/>
    <property type="match status" value="1"/>
</dbReference>
<protein>
    <submittedName>
        <fullName evidence="4">Serpin domain-containing protein</fullName>
    </submittedName>
</protein>
<evidence type="ECO:0000256" key="1">
    <source>
        <dbReference type="ARBA" id="ARBA00009500"/>
    </source>
</evidence>
<keyword evidence="3" id="KW-1185">Reference proteome</keyword>
<comment type="similarity">
    <text evidence="1">Belongs to the serpin family.</text>
</comment>
<dbReference type="WBParaSite" id="PSU_v2.g7601.t1">
    <property type="protein sequence ID" value="PSU_v2.g7601.t1"/>
    <property type="gene ID" value="PSU_v2.g7601"/>
</dbReference>
<sequence>MGDFAMNILRSLMEKEISVTVSPVSISCALALCLLGANGETEKQINDVIDKGLSNTKIHRKFSQIISTAFDLNVKIVNTLYVSKSISLMEAYKNDVKEFYNGNYEIVDFSNGIETAKKINDMVATVTNQKIKKIVDAKKFSGTTAVTIINAIYLEKLWQYPFTLMRRKVVFYFNAEKCEEVCGTFFGSVFFELIFYIQSFF</sequence>
<evidence type="ECO:0000313" key="4">
    <source>
        <dbReference type="WBParaSite" id="PSU_v2.g7601.t1"/>
    </source>
</evidence>
<evidence type="ECO:0000313" key="3">
    <source>
        <dbReference type="Proteomes" id="UP000887577"/>
    </source>
</evidence>
<dbReference type="PANTHER" id="PTHR11461">
    <property type="entry name" value="SERINE PROTEASE INHIBITOR, SERPIN"/>
    <property type="match status" value="1"/>
</dbReference>
<feature type="domain" description="Serpin" evidence="2">
    <location>
        <begin position="3"/>
        <end position="177"/>
    </location>
</feature>
<dbReference type="InterPro" id="IPR023796">
    <property type="entry name" value="Serpin_dom"/>
</dbReference>
<proteinExistence type="inferred from homology"/>
<reference evidence="4" key="1">
    <citation type="submission" date="2022-11" db="UniProtKB">
        <authorList>
            <consortium name="WormBaseParasite"/>
        </authorList>
    </citation>
    <scope>IDENTIFICATION</scope>
</reference>
<evidence type="ECO:0000259" key="2">
    <source>
        <dbReference type="Pfam" id="PF00079"/>
    </source>
</evidence>
<dbReference type="GO" id="GO:0004867">
    <property type="term" value="F:serine-type endopeptidase inhibitor activity"/>
    <property type="evidence" value="ECO:0007669"/>
    <property type="project" value="InterPro"/>
</dbReference>
<dbReference type="AlphaFoldDB" id="A0A914ZBH3"/>
<dbReference type="SUPFAM" id="SSF56574">
    <property type="entry name" value="Serpins"/>
    <property type="match status" value="1"/>
</dbReference>
<accession>A0A914ZBH3</accession>
<dbReference type="InterPro" id="IPR000215">
    <property type="entry name" value="Serpin_fam"/>
</dbReference>
<dbReference type="InterPro" id="IPR036186">
    <property type="entry name" value="Serpin_sf"/>
</dbReference>
<dbReference type="PANTHER" id="PTHR11461:SF211">
    <property type="entry name" value="GH10112P-RELATED"/>
    <property type="match status" value="1"/>
</dbReference>
<organism evidence="3 4">
    <name type="scientific">Panagrolaimus superbus</name>
    <dbReference type="NCBI Taxonomy" id="310955"/>
    <lineage>
        <taxon>Eukaryota</taxon>
        <taxon>Metazoa</taxon>
        <taxon>Ecdysozoa</taxon>
        <taxon>Nematoda</taxon>
        <taxon>Chromadorea</taxon>
        <taxon>Rhabditida</taxon>
        <taxon>Tylenchina</taxon>
        <taxon>Panagrolaimomorpha</taxon>
        <taxon>Panagrolaimoidea</taxon>
        <taxon>Panagrolaimidae</taxon>
        <taxon>Panagrolaimus</taxon>
    </lineage>
</organism>
<dbReference type="Proteomes" id="UP000887577">
    <property type="component" value="Unplaced"/>
</dbReference>